<keyword evidence="1" id="KW-0472">Membrane</keyword>
<organism evidence="2">
    <name type="scientific">viral metagenome</name>
    <dbReference type="NCBI Taxonomy" id="1070528"/>
    <lineage>
        <taxon>unclassified sequences</taxon>
        <taxon>metagenomes</taxon>
        <taxon>organismal metagenomes</taxon>
    </lineage>
</organism>
<evidence type="ECO:0000256" key="1">
    <source>
        <dbReference type="SAM" id="Phobius"/>
    </source>
</evidence>
<dbReference type="AlphaFoldDB" id="A0A6M3LLW8"/>
<sequence length="55" mass="5744">MTATSVLMILIGLFVIINSTNLVGVLKGDKQFNFDLNKDTDTTPTTGGGSGVKAK</sequence>
<keyword evidence="1" id="KW-0812">Transmembrane</keyword>
<reference evidence="2" key="1">
    <citation type="submission" date="2020-03" db="EMBL/GenBank/DDBJ databases">
        <title>The deep terrestrial virosphere.</title>
        <authorList>
            <person name="Holmfeldt K."/>
            <person name="Nilsson E."/>
            <person name="Simone D."/>
            <person name="Lopez-Fernandez M."/>
            <person name="Wu X."/>
            <person name="de Brujin I."/>
            <person name="Lundin D."/>
            <person name="Andersson A."/>
            <person name="Bertilsson S."/>
            <person name="Dopson M."/>
        </authorList>
    </citation>
    <scope>NUCLEOTIDE SEQUENCE</scope>
    <source>
        <strain evidence="2">MM415B05316</strain>
    </source>
</reference>
<accession>A0A6M3LLW8</accession>
<name>A0A6M3LLW8_9ZZZZ</name>
<feature type="transmembrane region" description="Helical" evidence="1">
    <location>
        <begin position="6"/>
        <end position="26"/>
    </location>
</feature>
<evidence type="ECO:0000313" key="2">
    <source>
        <dbReference type="EMBL" id="QJA95523.1"/>
    </source>
</evidence>
<gene>
    <name evidence="2" type="ORF">MM415B05316_0006</name>
</gene>
<keyword evidence="1" id="KW-1133">Transmembrane helix</keyword>
<dbReference type="EMBL" id="MT143321">
    <property type="protein sequence ID" value="QJA95523.1"/>
    <property type="molecule type" value="Genomic_DNA"/>
</dbReference>
<protein>
    <submittedName>
        <fullName evidence="2">Uncharacterized protein</fullName>
    </submittedName>
</protein>
<proteinExistence type="predicted"/>